<evidence type="ECO:0000313" key="7">
    <source>
        <dbReference type="EMBL" id="CAA7393809.1"/>
    </source>
</evidence>
<evidence type="ECO:0000256" key="1">
    <source>
        <dbReference type="ARBA" id="ARBA00004606"/>
    </source>
</evidence>
<keyword evidence="5" id="KW-0325">Glycoprotein</keyword>
<keyword evidence="2" id="KW-0328">Glycosyltransferase</keyword>
<accession>A0A7I8K9W6</accession>
<dbReference type="GO" id="GO:0016757">
    <property type="term" value="F:glycosyltransferase activity"/>
    <property type="evidence" value="ECO:0007669"/>
    <property type="project" value="UniProtKB-KW"/>
</dbReference>
<keyword evidence="8" id="KW-1185">Reference proteome</keyword>
<evidence type="ECO:0000256" key="6">
    <source>
        <dbReference type="SAM" id="MobiDB-lite"/>
    </source>
</evidence>
<reference evidence="7" key="1">
    <citation type="submission" date="2020-02" db="EMBL/GenBank/DDBJ databases">
        <authorList>
            <person name="Scholz U."/>
            <person name="Mascher M."/>
            <person name="Fiebig A."/>
        </authorList>
    </citation>
    <scope>NUCLEOTIDE SEQUENCE</scope>
</reference>
<feature type="region of interest" description="Disordered" evidence="6">
    <location>
        <begin position="1"/>
        <end position="21"/>
    </location>
</feature>
<name>A0A7I8K9W6_SPIIN</name>
<dbReference type="PANTHER" id="PTHR31042">
    <property type="entry name" value="CORE-2/I-BRANCHING BETA-1,6-N-ACETYLGLUCOSAMINYLTRANSFERASE FAMILY PROTEIN-RELATED"/>
    <property type="match status" value="1"/>
</dbReference>
<proteinExistence type="predicted"/>
<evidence type="ECO:0000256" key="2">
    <source>
        <dbReference type="ARBA" id="ARBA00022676"/>
    </source>
</evidence>
<dbReference type="Proteomes" id="UP000663760">
    <property type="component" value="Chromosome 3"/>
</dbReference>
<keyword evidence="4" id="KW-0472">Membrane</keyword>
<dbReference type="InterPro" id="IPR003406">
    <property type="entry name" value="Glyco_trans_14"/>
</dbReference>
<dbReference type="SUPFAM" id="SSF101447">
    <property type="entry name" value="Formin homology 2 domain (FH2 domain)"/>
    <property type="match status" value="1"/>
</dbReference>
<dbReference type="GO" id="GO:0016020">
    <property type="term" value="C:membrane"/>
    <property type="evidence" value="ECO:0007669"/>
    <property type="project" value="UniProtKB-SubCell"/>
</dbReference>
<dbReference type="AlphaFoldDB" id="A0A7I8K9W6"/>
<dbReference type="EMBL" id="LR746266">
    <property type="protein sequence ID" value="CAA7393809.1"/>
    <property type="molecule type" value="Genomic_DNA"/>
</dbReference>
<dbReference type="InterPro" id="IPR044174">
    <property type="entry name" value="BC10-like"/>
</dbReference>
<dbReference type="Pfam" id="PF02485">
    <property type="entry name" value="Branch"/>
    <property type="match status" value="1"/>
</dbReference>
<evidence type="ECO:0000256" key="4">
    <source>
        <dbReference type="ARBA" id="ARBA00023136"/>
    </source>
</evidence>
<gene>
    <name evidence="7" type="ORF">SI8410_03004515</name>
</gene>
<keyword evidence="3" id="KW-0808">Transferase</keyword>
<dbReference type="OrthoDB" id="191334at2759"/>
<dbReference type="PANTHER" id="PTHR31042:SF128">
    <property type="entry name" value="EXPRESSED PROTEIN"/>
    <property type="match status" value="1"/>
</dbReference>
<feature type="compositionally biased region" description="Pro residues" evidence="6">
    <location>
        <begin position="57"/>
        <end position="73"/>
    </location>
</feature>
<evidence type="ECO:0000313" key="8">
    <source>
        <dbReference type="Proteomes" id="UP000663760"/>
    </source>
</evidence>
<comment type="subcellular location">
    <subcellularLocation>
        <location evidence="1">Membrane</location>
        <topology evidence="1">Single-pass type II membrane protein</topology>
    </subcellularLocation>
</comment>
<protein>
    <submittedName>
        <fullName evidence="7">Uncharacterized protein</fullName>
    </submittedName>
</protein>
<sequence length="397" mass="45277">MRPRVAPPDDGGSSQRPPPSKAIPLRIIQFTIFFSVVGAGARFVLMSVYRTSSPGFQPAPPPPPLPPPPPPPPPKRESFLPCTMKPYAINQWIRGPPDLQHAMTDEELLWRASFLPQRRQFPFRRVPKIALMFLCRGPLPLHPLWERFLKGHEGLYSIYIHSLPSYKANFSSTSPFYGRQIPSKVSRWGDISLFEAERRLLGNALLDFSNERFVLLSESCIPLFNFTTTYGYLMMSRHSFVGVFDDPGRHGRGRYSSDMAPEVTLEQWRKGSQWFELDRQAAISIVKDERFYPKFKHFCKPPCYIDEHYLPTMLAIEAPDRLANRTVTWADWSRGGSHPGTLGAANVTGEFLRQIRGEKRCSYNGRLTNLCFLFARKFTPESLMPLLELAPTLFGVS</sequence>
<organism evidence="7 8">
    <name type="scientific">Spirodela intermedia</name>
    <name type="common">Intermediate duckweed</name>
    <dbReference type="NCBI Taxonomy" id="51605"/>
    <lineage>
        <taxon>Eukaryota</taxon>
        <taxon>Viridiplantae</taxon>
        <taxon>Streptophyta</taxon>
        <taxon>Embryophyta</taxon>
        <taxon>Tracheophyta</taxon>
        <taxon>Spermatophyta</taxon>
        <taxon>Magnoliopsida</taxon>
        <taxon>Liliopsida</taxon>
        <taxon>Araceae</taxon>
        <taxon>Lemnoideae</taxon>
        <taxon>Spirodela</taxon>
    </lineage>
</organism>
<feature type="region of interest" description="Disordered" evidence="6">
    <location>
        <begin position="55"/>
        <end position="77"/>
    </location>
</feature>
<evidence type="ECO:0000256" key="3">
    <source>
        <dbReference type="ARBA" id="ARBA00022679"/>
    </source>
</evidence>
<evidence type="ECO:0000256" key="5">
    <source>
        <dbReference type="ARBA" id="ARBA00023180"/>
    </source>
</evidence>